<dbReference type="PROSITE" id="PS00090">
    <property type="entry name" value="NITROGENASE_1_2"/>
    <property type="match status" value="1"/>
</dbReference>
<comment type="similarity">
    <text evidence="3 6">Belongs to the NifD/NifK/NifE/NifN family.</text>
</comment>
<evidence type="ECO:0000313" key="9">
    <source>
        <dbReference type="EMBL" id="GFM36108.1"/>
    </source>
</evidence>
<dbReference type="EMBL" id="BLVP01000002">
    <property type="protein sequence ID" value="GFM36108.1"/>
    <property type="molecule type" value="Genomic_DNA"/>
</dbReference>
<evidence type="ECO:0000256" key="4">
    <source>
        <dbReference type="ARBA" id="ARBA00013280"/>
    </source>
</evidence>
<dbReference type="PANTHER" id="PTHR42956">
    <property type="entry name" value="NITROGENASE IRON-MOLYBDENUM COFACTOR BIOSYNTHESIS PROTEIN NIFE"/>
    <property type="match status" value="1"/>
</dbReference>
<reference evidence="9 10" key="1">
    <citation type="submission" date="2020-05" db="EMBL/GenBank/DDBJ databases">
        <title>Draft genome sequence of Desulfovibrio psychrotolerans JS1T.</title>
        <authorList>
            <person name="Ueno A."/>
            <person name="Tamazawa S."/>
            <person name="Tamamura S."/>
            <person name="Murakami T."/>
            <person name="Kiyama T."/>
            <person name="Inomata H."/>
            <person name="Amano Y."/>
            <person name="Miyakawa K."/>
            <person name="Tamaki H."/>
            <person name="Naganuma T."/>
            <person name="Kaneko K."/>
        </authorList>
    </citation>
    <scope>NUCLEOTIDE SEQUENCE [LARGE SCALE GENOMIC DNA]</scope>
    <source>
        <strain evidence="9 10">JS1</strain>
    </source>
</reference>
<comment type="function">
    <text evidence="1">This protein may play a role in the biosynthesis of the prosthetic group of nitrogenase (FeMo cofactor).</text>
</comment>
<dbReference type="UniPathway" id="UPA00782"/>
<keyword evidence="10" id="KW-1185">Reference proteome</keyword>
<evidence type="ECO:0000313" key="10">
    <source>
        <dbReference type="Proteomes" id="UP000503820"/>
    </source>
</evidence>
<sequence>MTIHAKPVPNLMTIAVDGEPDVMPDGDLLDERRSQVHRTGEGPLDMACNRESLAGAVSQRACVFCGSRVVLYPIADALHLVHGPIGCAVYTWDIRGALSSGPELHRLSFSTDLQEKDVIFGGEPKLTAALDELIDRHNPKAAFVYSTCIVGIIGDDLEAVCRKMTATKGIPVIPVMSEGFKGNKREGYVAACKAMFRLVGTASGNEAAPLEKEAVRAAVRPMTLNILGDFNLAGEIWIIREYFERMGLTVIANITGDGRVDDIRRCHTAALNVVQCSGATMDLAKMMKEEYGTPFLRVSYLGIEDMADSLYDVAEFFSKDDPDIMRRTQELVRGELAKLMPELARYRRDLQGKRVAMYVGGSFKAFSLVKAFRHLGMQVVLVGSQTGTKEDYEELAAITDPGTVIVDDSNPLELSKFIKEKDVDLFVGGVKERPIAYKLGVGFCDHNHERKEALEGFVGMLNFAREVHASAMSPVWRFVPRREKRPAHTAQAATAATGQEKKEDAA</sequence>
<gene>
    <name evidence="9" type="ORF">DSM19430T_07920</name>
</gene>
<evidence type="ECO:0000256" key="7">
    <source>
        <dbReference type="SAM" id="MobiDB-lite"/>
    </source>
</evidence>
<dbReference type="NCBIfam" id="TIGR01283">
    <property type="entry name" value="nifE"/>
    <property type="match status" value="1"/>
</dbReference>
<dbReference type="AlphaFoldDB" id="A0A7J0BR28"/>
<evidence type="ECO:0000256" key="1">
    <source>
        <dbReference type="ARBA" id="ARBA00003171"/>
    </source>
</evidence>
<dbReference type="SUPFAM" id="SSF53807">
    <property type="entry name" value="Helical backbone' metal receptor"/>
    <property type="match status" value="1"/>
</dbReference>
<protein>
    <recommendedName>
        <fullName evidence="4">Nitrogenase iron-molybdenum cofactor biosynthesis protein NifE</fullName>
    </recommendedName>
</protein>
<dbReference type="GO" id="GO:0065003">
    <property type="term" value="P:protein-containing complex assembly"/>
    <property type="evidence" value="ECO:0007669"/>
    <property type="project" value="InterPro"/>
</dbReference>
<dbReference type="Gene3D" id="3.40.50.1980">
    <property type="entry name" value="Nitrogenase molybdenum iron protein domain"/>
    <property type="match status" value="1"/>
</dbReference>
<accession>A0A7J0BR28</accession>
<feature type="region of interest" description="Disordered" evidence="7">
    <location>
        <begin position="483"/>
        <end position="506"/>
    </location>
</feature>
<proteinExistence type="inferred from homology"/>
<dbReference type="Proteomes" id="UP000503820">
    <property type="component" value="Unassembled WGS sequence"/>
</dbReference>
<dbReference type="InterPro" id="IPR000510">
    <property type="entry name" value="Nase/OxRdtase_comp1"/>
</dbReference>
<dbReference type="Gene3D" id="3.40.50.12380">
    <property type="entry name" value="Nitrogenase MoFe cofactor biosynthesis protein NifE, C-terminal"/>
    <property type="match status" value="1"/>
</dbReference>
<evidence type="ECO:0000256" key="6">
    <source>
        <dbReference type="RuleBase" id="RU004021"/>
    </source>
</evidence>
<organism evidence="9 10">
    <name type="scientific">Desulfovibrio psychrotolerans</name>
    <dbReference type="NCBI Taxonomy" id="415242"/>
    <lineage>
        <taxon>Bacteria</taxon>
        <taxon>Pseudomonadati</taxon>
        <taxon>Thermodesulfobacteriota</taxon>
        <taxon>Desulfovibrionia</taxon>
        <taxon>Desulfovibrionales</taxon>
        <taxon>Desulfovibrionaceae</taxon>
        <taxon>Desulfovibrio</taxon>
    </lineage>
</organism>
<dbReference type="PANTHER" id="PTHR42956:SF1">
    <property type="entry name" value="NITROGENASE IRON-MOLYBDENUM COFACTOR BIOSYNTHESIS PROTEIN NIFE"/>
    <property type="match status" value="1"/>
</dbReference>
<keyword evidence="5 6" id="KW-0535">Nitrogen fixation</keyword>
<dbReference type="Pfam" id="PF00148">
    <property type="entry name" value="Oxidored_nitro"/>
    <property type="match status" value="1"/>
</dbReference>
<dbReference type="PROSITE" id="PS00699">
    <property type="entry name" value="NITROGENASE_1_1"/>
    <property type="match status" value="1"/>
</dbReference>
<comment type="caution">
    <text evidence="9">The sequence shown here is derived from an EMBL/GenBank/DDBJ whole genome shotgun (WGS) entry which is preliminary data.</text>
</comment>
<evidence type="ECO:0000256" key="5">
    <source>
        <dbReference type="ARBA" id="ARBA00023231"/>
    </source>
</evidence>
<feature type="compositionally biased region" description="Low complexity" evidence="7">
    <location>
        <begin position="488"/>
        <end position="497"/>
    </location>
</feature>
<dbReference type="InterPro" id="IPR005973">
    <property type="entry name" value="NifE"/>
</dbReference>
<dbReference type="InterPro" id="IPR049939">
    <property type="entry name" value="NifE-like"/>
</dbReference>
<evidence type="ECO:0000259" key="8">
    <source>
        <dbReference type="Pfam" id="PF00148"/>
    </source>
</evidence>
<evidence type="ECO:0000256" key="2">
    <source>
        <dbReference type="ARBA" id="ARBA00005155"/>
    </source>
</evidence>
<feature type="domain" description="Nitrogenase/oxidoreductase component 1" evidence="8">
    <location>
        <begin position="62"/>
        <end position="469"/>
    </location>
</feature>
<dbReference type="InterPro" id="IPR000318">
    <property type="entry name" value="Nase_comp1_CS"/>
</dbReference>
<evidence type="ECO:0000256" key="3">
    <source>
        <dbReference type="ARBA" id="ARBA00011002"/>
    </source>
</evidence>
<dbReference type="GO" id="GO:0016163">
    <property type="term" value="F:nitrogenase activity"/>
    <property type="evidence" value="ECO:0007669"/>
    <property type="project" value="InterPro"/>
</dbReference>
<comment type="pathway">
    <text evidence="2">Cofactor biosynthesis; Fe-Mo cofactor biosynthesis.</text>
</comment>
<name>A0A7J0BR28_9BACT</name>